<accession>A0A428N3A5</accession>
<dbReference type="Gene3D" id="3.30.1540.20">
    <property type="entry name" value="MutL, C-terminal domain, dimerisation subdomain"/>
    <property type="match status" value="1"/>
</dbReference>
<keyword evidence="9" id="KW-1185">Reference proteome</keyword>
<feature type="compositionally biased region" description="Polar residues" evidence="5">
    <location>
        <begin position="367"/>
        <end position="403"/>
    </location>
</feature>
<dbReference type="Pfam" id="PF08676">
    <property type="entry name" value="MutL_C"/>
    <property type="match status" value="1"/>
</dbReference>
<dbReference type="InterPro" id="IPR014721">
    <property type="entry name" value="Ribsml_uS5_D2-typ_fold_subgr"/>
</dbReference>
<dbReference type="InterPro" id="IPR020568">
    <property type="entry name" value="Ribosomal_Su5_D2-typ_SF"/>
</dbReference>
<gene>
    <name evidence="4 8" type="primary">mutL</name>
    <name evidence="8" type="ORF">D7Z54_13630</name>
</gene>
<dbReference type="SUPFAM" id="SSF118116">
    <property type="entry name" value="DNA mismatch repair protein MutL"/>
    <property type="match status" value="1"/>
</dbReference>
<feature type="domain" description="DNA mismatch repair protein S5" evidence="7">
    <location>
        <begin position="208"/>
        <end position="326"/>
    </location>
</feature>
<dbReference type="GO" id="GO:0004519">
    <property type="term" value="F:endonuclease activity"/>
    <property type="evidence" value="ECO:0007669"/>
    <property type="project" value="UniProtKB-KW"/>
</dbReference>
<dbReference type="Gene3D" id="3.30.565.10">
    <property type="entry name" value="Histidine kinase-like ATPase, C-terminal domain"/>
    <property type="match status" value="1"/>
</dbReference>
<evidence type="ECO:0000256" key="3">
    <source>
        <dbReference type="ARBA" id="ARBA00023204"/>
    </source>
</evidence>
<dbReference type="PANTHER" id="PTHR10073">
    <property type="entry name" value="DNA MISMATCH REPAIR PROTEIN MLH, PMS, MUTL"/>
    <property type="match status" value="1"/>
</dbReference>
<dbReference type="FunFam" id="3.30.565.10:FF:000003">
    <property type="entry name" value="DNA mismatch repair endonuclease MutL"/>
    <property type="match status" value="1"/>
</dbReference>
<evidence type="ECO:0000256" key="1">
    <source>
        <dbReference type="ARBA" id="ARBA00006082"/>
    </source>
</evidence>
<evidence type="ECO:0000259" key="7">
    <source>
        <dbReference type="SMART" id="SM01340"/>
    </source>
</evidence>
<dbReference type="InterPro" id="IPR036890">
    <property type="entry name" value="HATPase_C_sf"/>
</dbReference>
<feature type="region of interest" description="Disordered" evidence="5">
    <location>
        <begin position="336"/>
        <end position="420"/>
    </location>
</feature>
<dbReference type="NCBIfam" id="NF000950">
    <property type="entry name" value="PRK00095.1-3"/>
    <property type="match status" value="1"/>
</dbReference>
<sequence length="615" mass="69597">MAAIKKLSDELSNKIAAGEVVERPASIVKELIENAIDANSTRIDIQIEEGGLSKIRVVDNGSGMEKEDAKIAFLRHATSKIQTEKDLFKIATLGFRGEALPSIAAVSNLELETGTGQDAGTLIRYQGGKRITFASAKGRKGTEITVRDLFFNTPARLKYLKTINTEIGNISDIVNRLALANPSVSFRLSHNDRQLLFTNGNGDIQAVLAGIYGRQTASQFLKINNQSMDYKVEGYVAKPEINRASRQYISTFINGRYVRHYPLVKAIENAYHTLLPIGRHPLVVLHIQMDPVLIDVNVHPAKLEVRISKEKELLNIIEEAIKTQLTQETLIPDVDQSRTKRQVTEQVPLHFEQRAASPERPQKDYPVSQQFYDTSVSTSKNFTKESSPAVTSEQEYNSYQDNSETFDEELTNPPGVEQSTQDRVPALEPIGQMHGTYILSQNEKGLYIIDQHAAQERIYYEFYRDKIGETNSQTQDLIIPLTLELSPEEDMIVQSYQKELAEVGVFLEPFGYRTYRVTTYPAWFPSGEEESTIRELLEQLMLDKKISISKLREDAAILMSCKAAIKANRHLREDEMVSLIESLRKCDIPFTCPHGRPIIIHFSSYDMEKMFKRIM</sequence>
<keyword evidence="8" id="KW-0540">Nuclease</keyword>
<dbReference type="EMBL" id="RBVX01000012">
    <property type="protein sequence ID" value="RSL32782.1"/>
    <property type="molecule type" value="Genomic_DNA"/>
</dbReference>
<dbReference type="SUPFAM" id="SSF55874">
    <property type="entry name" value="ATPase domain of HSP90 chaperone/DNA topoisomerase II/histidine kinase"/>
    <property type="match status" value="1"/>
</dbReference>
<keyword evidence="2 4" id="KW-0227">DNA damage</keyword>
<proteinExistence type="inferred from homology"/>
<organism evidence="8 9">
    <name type="scientific">Salibacterium salarium</name>
    <dbReference type="NCBI Taxonomy" id="284579"/>
    <lineage>
        <taxon>Bacteria</taxon>
        <taxon>Bacillati</taxon>
        <taxon>Bacillota</taxon>
        <taxon>Bacilli</taxon>
        <taxon>Bacillales</taxon>
        <taxon>Bacillaceae</taxon>
    </lineage>
</organism>
<dbReference type="GO" id="GO:0030983">
    <property type="term" value="F:mismatched DNA binding"/>
    <property type="evidence" value="ECO:0007669"/>
    <property type="project" value="InterPro"/>
</dbReference>
<dbReference type="InterPro" id="IPR014790">
    <property type="entry name" value="MutL_C"/>
</dbReference>
<dbReference type="HAMAP" id="MF_00149">
    <property type="entry name" value="DNA_mis_repair"/>
    <property type="match status" value="1"/>
</dbReference>
<evidence type="ECO:0000256" key="5">
    <source>
        <dbReference type="SAM" id="MobiDB-lite"/>
    </source>
</evidence>
<comment type="function">
    <text evidence="4">This protein is involved in the repair of mismatches in DNA. It is required for dam-dependent methyl-directed DNA mismatch repair. May act as a 'molecular matchmaker', a protein that promotes the formation of a stable complex between two or more DNA-binding proteins in an ATP-dependent manner without itself being part of a final effector complex.</text>
</comment>
<dbReference type="CDD" id="cd00782">
    <property type="entry name" value="MutL_Trans"/>
    <property type="match status" value="1"/>
</dbReference>
<protein>
    <recommendedName>
        <fullName evidence="4">DNA mismatch repair protein MutL</fullName>
    </recommendedName>
</protein>
<dbReference type="InterPro" id="IPR013507">
    <property type="entry name" value="DNA_mismatch_S5_2-like"/>
</dbReference>
<dbReference type="GO" id="GO:0140664">
    <property type="term" value="F:ATP-dependent DNA damage sensor activity"/>
    <property type="evidence" value="ECO:0007669"/>
    <property type="project" value="InterPro"/>
</dbReference>
<dbReference type="Proteomes" id="UP000275076">
    <property type="component" value="Unassembled WGS sequence"/>
</dbReference>
<dbReference type="InterPro" id="IPR020667">
    <property type="entry name" value="DNA_mismatch_repair_MutL"/>
</dbReference>
<keyword evidence="8" id="KW-0255">Endonuclease</keyword>
<dbReference type="NCBIfam" id="TIGR00585">
    <property type="entry name" value="mutl"/>
    <property type="match status" value="1"/>
</dbReference>
<dbReference type="GO" id="GO:0005524">
    <property type="term" value="F:ATP binding"/>
    <property type="evidence" value="ECO:0007669"/>
    <property type="project" value="InterPro"/>
</dbReference>
<dbReference type="GO" id="GO:0016887">
    <property type="term" value="F:ATP hydrolysis activity"/>
    <property type="evidence" value="ECO:0007669"/>
    <property type="project" value="InterPro"/>
</dbReference>
<comment type="caution">
    <text evidence="8">The sequence shown here is derived from an EMBL/GenBank/DDBJ whole genome shotgun (WGS) entry which is preliminary data.</text>
</comment>
<dbReference type="CDD" id="cd16926">
    <property type="entry name" value="HATPase_MutL-MLH-PMS-like"/>
    <property type="match status" value="1"/>
</dbReference>
<dbReference type="PROSITE" id="PS00058">
    <property type="entry name" value="DNA_MISMATCH_REPAIR_1"/>
    <property type="match status" value="1"/>
</dbReference>
<dbReference type="InterPro" id="IPR037198">
    <property type="entry name" value="MutL_C_sf"/>
</dbReference>
<evidence type="ECO:0000313" key="8">
    <source>
        <dbReference type="EMBL" id="RSL32782.1"/>
    </source>
</evidence>
<dbReference type="Pfam" id="PF01119">
    <property type="entry name" value="DNA_mis_repair"/>
    <property type="match status" value="1"/>
</dbReference>
<dbReference type="GO" id="GO:0032300">
    <property type="term" value="C:mismatch repair complex"/>
    <property type="evidence" value="ECO:0007669"/>
    <property type="project" value="InterPro"/>
</dbReference>
<dbReference type="SMART" id="SM00853">
    <property type="entry name" value="MutL_C"/>
    <property type="match status" value="1"/>
</dbReference>
<dbReference type="InterPro" id="IPR042121">
    <property type="entry name" value="MutL_C_regsub"/>
</dbReference>
<dbReference type="InterPro" id="IPR038973">
    <property type="entry name" value="MutL/Mlh/Pms-like"/>
</dbReference>
<evidence type="ECO:0000259" key="6">
    <source>
        <dbReference type="SMART" id="SM00853"/>
    </source>
</evidence>
<dbReference type="Pfam" id="PF13589">
    <property type="entry name" value="HATPase_c_3"/>
    <property type="match status" value="1"/>
</dbReference>
<dbReference type="Gene3D" id="3.30.230.10">
    <property type="match status" value="1"/>
</dbReference>
<dbReference type="SUPFAM" id="SSF54211">
    <property type="entry name" value="Ribosomal protein S5 domain 2-like"/>
    <property type="match status" value="1"/>
</dbReference>
<dbReference type="InterPro" id="IPR014762">
    <property type="entry name" value="DNA_mismatch_repair_CS"/>
</dbReference>
<evidence type="ECO:0000256" key="2">
    <source>
        <dbReference type="ARBA" id="ARBA00022763"/>
    </source>
</evidence>
<dbReference type="AlphaFoldDB" id="A0A428N3A5"/>
<feature type="domain" description="MutL C-terminal dimerisation" evidence="6">
    <location>
        <begin position="429"/>
        <end position="571"/>
    </location>
</feature>
<dbReference type="Gene3D" id="3.30.1370.100">
    <property type="entry name" value="MutL, C-terminal domain, regulatory subdomain"/>
    <property type="match status" value="1"/>
</dbReference>
<dbReference type="RefSeq" id="WP_125556409.1">
    <property type="nucleotide sequence ID" value="NZ_RBVX01000012.1"/>
</dbReference>
<evidence type="ECO:0000313" key="9">
    <source>
        <dbReference type="Proteomes" id="UP000275076"/>
    </source>
</evidence>
<dbReference type="OrthoDB" id="9763467at2"/>
<dbReference type="InterPro" id="IPR002099">
    <property type="entry name" value="MutL/Mlh/PMS"/>
</dbReference>
<reference evidence="8 9" key="1">
    <citation type="submission" date="2018-10" db="EMBL/GenBank/DDBJ databases">
        <title>Draft genome sequence of Bacillus salarius IM0101, isolated from a hypersaline soil in Inner Mongolia, China.</title>
        <authorList>
            <person name="Yamprayoonswat W."/>
            <person name="Boonvisut S."/>
            <person name="Jumpathong W."/>
            <person name="Sittihan S."/>
            <person name="Ruangsuj P."/>
            <person name="Wanthongcharoen S."/>
            <person name="Thongpramul N."/>
            <person name="Pimmason S."/>
            <person name="Yu B."/>
            <person name="Yasawong M."/>
        </authorList>
    </citation>
    <scope>NUCLEOTIDE SEQUENCE [LARGE SCALE GENOMIC DNA]</scope>
    <source>
        <strain evidence="8 9">IM0101</strain>
    </source>
</reference>
<name>A0A428N3A5_9BACI</name>
<dbReference type="GO" id="GO:0006298">
    <property type="term" value="P:mismatch repair"/>
    <property type="evidence" value="ECO:0007669"/>
    <property type="project" value="UniProtKB-UniRule"/>
</dbReference>
<evidence type="ECO:0000256" key="4">
    <source>
        <dbReference type="HAMAP-Rule" id="MF_00149"/>
    </source>
</evidence>
<keyword evidence="3 4" id="KW-0234">DNA repair</keyword>
<comment type="similarity">
    <text evidence="1 4">Belongs to the DNA mismatch repair MutL/HexB family.</text>
</comment>
<dbReference type="InterPro" id="IPR042120">
    <property type="entry name" value="MutL_C_dimsub"/>
</dbReference>
<dbReference type="PANTHER" id="PTHR10073:SF12">
    <property type="entry name" value="DNA MISMATCH REPAIR PROTEIN MLH1"/>
    <property type="match status" value="1"/>
</dbReference>
<keyword evidence="8" id="KW-0378">Hydrolase</keyword>
<dbReference type="SMART" id="SM01340">
    <property type="entry name" value="DNA_mis_repair"/>
    <property type="match status" value="1"/>
</dbReference>